<evidence type="ECO:0000259" key="5">
    <source>
        <dbReference type="Pfam" id="PF10040"/>
    </source>
</evidence>
<evidence type="ECO:0000313" key="6">
    <source>
        <dbReference type="EMBL" id="MFC4908490.1"/>
    </source>
</evidence>
<gene>
    <name evidence="6" type="primary">cas6</name>
    <name evidence="6" type="ORF">ACFPCY_14255</name>
</gene>
<dbReference type="RefSeq" id="WP_378255204.1">
    <property type="nucleotide sequence ID" value="NZ_JBHSIT010000004.1"/>
</dbReference>
<dbReference type="NCBIfam" id="TIGR01877">
    <property type="entry name" value="cas_cas6"/>
    <property type="match status" value="1"/>
</dbReference>
<comment type="caution">
    <text evidence="6">The sequence shown here is derived from an EMBL/GenBank/DDBJ whole genome shotgun (WGS) entry which is preliminary data.</text>
</comment>
<dbReference type="InterPro" id="IPR010156">
    <property type="entry name" value="CRISPR-assoc_prot_Cas6"/>
</dbReference>
<protein>
    <submittedName>
        <fullName evidence="6">CRISPR-associated endoribonuclease Cas6</fullName>
    </submittedName>
</protein>
<reference evidence="7" key="1">
    <citation type="journal article" date="2019" name="Int. J. Syst. Evol. Microbiol.">
        <title>The Global Catalogue of Microorganisms (GCM) 10K type strain sequencing project: providing services to taxonomists for standard genome sequencing and annotation.</title>
        <authorList>
            <consortium name="The Broad Institute Genomics Platform"/>
            <consortium name="The Broad Institute Genome Sequencing Center for Infectious Disease"/>
            <person name="Wu L."/>
            <person name="Ma J."/>
        </authorList>
    </citation>
    <scope>NUCLEOTIDE SEQUENCE [LARGE SCALE GENOMIC DNA]</scope>
    <source>
        <strain evidence="7">KLKA75</strain>
    </source>
</reference>
<evidence type="ECO:0000256" key="4">
    <source>
        <dbReference type="ARBA" id="ARBA00023118"/>
    </source>
</evidence>
<dbReference type="Gene3D" id="3.30.70.1900">
    <property type="match status" value="1"/>
</dbReference>
<dbReference type="EMBL" id="JBHSIT010000004">
    <property type="protein sequence ID" value="MFC4908490.1"/>
    <property type="molecule type" value="Genomic_DNA"/>
</dbReference>
<dbReference type="InterPro" id="IPR019267">
    <property type="entry name" value="CRISPR-assoc_Cas6_C"/>
</dbReference>
<keyword evidence="4" id="KW-0051">Antiviral defense</keyword>
<evidence type="ECO:0000256" key="1">
    <source>
        <dbReference type="ARBA" id="ARBA00022722"/>
    </source>
</evidence>
<dbReference type="Pfam" id="PF10040">
    <property type="entry name" value="CRISPR_Cas6"/>
    <property type="match status" value="1"/>
</dbReference>
<dbReference type="Gene3D" id="3.30.70.1890">
    <property type="match status" value="1"/>
</dbReference>
<dbReference type="InterPro" id="IPR045747">
    <property type="entry name" value="CRISPR-assoc_prot_Cas6_N_sf"/>
</dbReference>
<keyword evidence="3" id="KW-0378">Hydrolase</keyword>
<evidence type="ECO:0000256" key="2">
    <source>
        <dbReference type="ARBA" id="ARBA00022759"/>
    </source>
</evidence>
<proteinExistence type="predicted"/>
<evidence type="ECO:0000313" key="7">
    <source>
        <dbReference type="Proteomes" id="UP001595872"/>
    </source>
</evidence>
<sequence>MPARIIVHLEPTGARPPVPPPHTGPAVNAAFLAALRDFGEDDLSSALHETRPPKPFSLTPLLDERDRPAGASGGVRFEVGVLVDSLTAPILQALAATGNVRVARCVYRVAAVGVGRAEPFSDLAAAARPVERWTLRIATPVAFFTAREEGVRRVRPFPESEWVFADLYRKWNAFAPEAALDESTGQAIRQNLEVADYRLTMAEHLLKAGVPPARGSIGTITYRVADTRRSTPEARAGLDALVRFSAYSGIGDRTTIGMGHVLPQAR</sequence>
<organism evidence="6 7">
    <name type="scientific">Actinomadura gamaensis</name>
    <dbReference type="NCBI Taxonomy" id="1763541"/>
    <lineage>
        <taxon>Bacteria</taxon>
        <taxon>Bacillati</taxon>
        <taxon>Actinomycetota</taxon>
        <taxon>Actinomycetes</taxon>
        <taxon>Streptosporangiales</taxon>
        <taxon>Thermomonosporaceae</taxon>
        <taxon>Actinomadura</taxon>
    </lineage>
</organism>
<keyword evidence="2" id="KW-0255">Endonuclease</keyword>
<accession>A0ABV9TYW8</accession>
<name>A0ABV9TYW8_9ACTN</name>
<dbReference type="Proteomes" id="UP001595872">
    <property type="component" value="Unassembled WGS sequence"/>
</dbReference>
<keyword evidence="7" id="KW-1185">Reference proteome</keyword>
<feature type="domain" description="CRISPR-associated protein Cas6 C-terminal" evidence="5">
    <location>
        <begin position="135"/>
        <end position="261"/>
    </location>
</feature>
<evidence type="ECO:0000256" key="3">
    <source>
        <dbReference type="ARBA" id="ARBA00022801"/>
    </source>
</evidence>
<keyword evidence="1" id="KW-0540">Nuclease</keyword>
<dbReference type="CDD" id="cd21141">
    <property type="entry name" value="Cas6_III-like"/>
    <property type="match status" value="1"/>
</dbReference>